<keyword evidence="2" id="KW-1185">Reference proteome</keyword>
<organism evidence="1 2">
    <name type="scientific">Camellia lanceoleosa</name>
    <dbReference type="NCBI Taxonomy" id="1840588"/>
    <lineage>
        <taxon>Eukaryota</taxon>
        <taxon>Viridiplantae</taxon>
        <taxon>Streptophyta</taxon>
        <taxon>Embryophyta</taxon>
        <taxon>Tracheophyta</taxon>
        <taxon>Spermatophyta</taxon>
        <taxon>Magnoliopsida</taxon>
        <taxon>eudicotyledons</taxon>
        <taxon>Gunneridae</taxon>
        <taxon>Pentapetalae</taxon>
        <taxon>asterids</taxon>
        <taxon>Ericales</taxon>
        <taxon>Theaceae</taxon>
        <taxon>Camellia</taxon>
    </lineage>
</organism>
<dbReference type="Proteomes" id="UP001060215">
    <property type="component" value="Chromosome 2"/>
</dbReference>
<reference evidence="1 2" key="1">
    <citation type="journal article" date="2022" name="Plant J.">
        <title>Chromosome-level genome of Camellia lanceoleosa provides a valuable resource for understanding genome evolution and self-incompatibility.</title>
        <authorList>
            <person name="Gong W."/>
            <person name="Xiao S."/>
            <person name="Wang L."/>
            <person name="Liao Z."/>
            <person name="Chang Y."/>
            <person name="Mo W."/>
            <person name="Hu G."/>
            <person name="Li W."/>
            <person name="Zhao G."/>
            <person name="Zhu H."/>
            <person name="Hu X."/>
            <person name="Ji K."/>
            <person name="Xiang X."/>
            <person name="Song Q."/>
            <person name="Yuan D."/>
            <person name="Jin S."/>
            <person name="Zhang L."/>
        </authorList>
    </citation>
    <scope>NUCLEOTIDE SEQUENCE [LARGE SCALE GENOMIC DNA]</scope>
    <source>
        <strain evidence="1">SQ_2022a</strain>
    </source>
</reference>
<evidence type="ECO:0000313" key="2">
    <source>
        <dbReference type="Proteomes" id="UP001060215"/>
    </source>
</evidence>
<evidence type="ECO:0000313" key="1">
    <source>
        <dbReference type="EMBL" id="KAI8017330.1"/>
    </source>
</evidence>
<protein>
    <submittedName>
        <fullName evidence="1">Protein FAR1-RELATED SEQUENCE 8</fullName>
    </submittedName>
</protein>
<accession>A0ACC0HWH6</accession>
<gene>
    <name evidence="1" type="ORF">LOK49_LG04G02500</name>
</gene>
<comment type="caution">
    <text evidence="1">The sequence shown here is derived from an EMBL/GenBank/DDBJ whole genome shotgun (WGS) entry which is preliminary data.</text>
</comment>
<name>A0ACC0HWH6_9ERIC</name>
<proteinExistence type="predicted"/>
<dbReference type="EMBL" id="CM045759">
    <property type="protein sequence ID" value="KAI8017330.1"/>
    <property type="molecule type" value="Genomic_DNA"/>
</dbReference>
<sequence length="523" mass="59704">MSGGFSPTNEPLSPTPDLDITIEEGSENSEQLLEEEGSEHEIDSEEVFRIESDDPGRGPVLGIESNDLQKDSDQVLEFGSNDQVLRIESNHNENNSDQMLEIESNYHEDGGDCDTTIDQNGVKGYHPPVVGLEFESYDDAYNYYNCYAKELGFAIRVKSSWTKRNSKEKRGAVLCCNCEGFKTIKEASTRRKETRTGCLAMIRLRLVESNRWRVDEVKLEHNHLFDPERAQNSKSHKKMDAGAKRKLEPSIDVEVRTIKLYRTPVVDTAVLQKKYEKESLDDFESKESIPMLKTRCPYESQLSKVYTKELFLKFQEEVDMMASCLSITQIHANGPIVTYMVKEREEDGNLRGIKNFEVMYEKAGLEVRCICSCFNFEGYLCRHALCVLTYNGVEEIPVQYILPRWRKDMERLYVLDLGSNSIDITNPVQWYDHLCKKAVQVVEEGMRSQDHYMAAWQAFKESLNKVRLVADKRSSDSGQGGKRGLVVAVGKQRGADDGGRKRKKGLQQSLGKEMGWLEDVERA</sequence>